<dbReference type="PANTHER" id="PTHR43767:SF10">
    <property type="entry name" value="SURFACTIN SYNTHASE SUBUNIT 1"/>
    <property type="match status" value="1"/>
</dbReference>
<protein>
    <submittedName>
        <fullName evidence="3">Acyl--CoA ligase</fullName>
    </submittedName>
</protein>
<dbReference type="InterPro" id="IPR025110">
    <property type="entry name" value="AMP-bd_C"/>
</dbReference>
<reference evidence="3 4" key="1">
    <citation type="submission" date="2021-02" db="EMBL/GenBank/DDBJ databases">
        <title>Streptomyces spirodelae sp. nov., isolated from duckweed.</title>
        <authorList>
            <person name="Saimee Y."/>
            <person name="Duangmal K."/>
        </authorList>
    </citation>
    <scope>NUCLEOTIDE SEQUENCE [LARGE SCALE GENOMIC DNA]</scope>
    <source>
        <strain evidence="3 4">DSM 42105</strain>
    </source>
</reference>
<accession>A0ABS3XT17</accession>
<dbReference type="Pfam" id="PF13193">
    <property type="entry name" value="AMP-binding_C"/>
    <property type="match status" value="1"/>
</dbReference>
<evidence type="ECO:0000259" key="1">
    <source>
        <dbReference type="Pfam" id="PF00501"/>
    </source>
</evidence>
<dbReference type="Gene3D" id="3.40.50.12780">
    <property type="entry name" value="N-terminal domain of ligase-like"/>
    <property type="match status" value="1"/>
</dbReference>
<feature type="domain" description="AMP-binding enzyme C-terminal" evidence="2">
    <location>
        <begin position="427"/>
        <end position="502"/>
    </location>
</feature>
<dbReference type="InterPro" id="IPR042099">
    <property type="entry name" value="ANL_N_sf"/>
</dbReference>
<dbReference type="EMBL" id="JAFFZM010000004">
    <property type="protein sequence ID" value="MBO8198544.1"/>
    <property type="molecule type" value="Genomic_DNA"/>
</dbReference>
<comment type="caution">
    <text evidence="3">The sequence shown here is derived from an EMBL/GenBank/DDBJ whole genome shotgun (WGS) entry which is preliminary data.</text>
</comment>
<keyword evidence="4" id="KW-1185">Reference proteome</keyword>
<dbReference type="PANTHER" id="PTHR43767">
    <property type="entry name" value="LONG-CHAIN-FATTY-ACID--COA LIGASE"/>
    <property type="match status" value="1"/>
</dbReference>
<keyword evidence="3" id="KW-0436">Ligase</keyword>
<dbReference type="InterPro" id="IPR000873">
    <property type="entry name" value="AMP-dep_synth/lig_dom"/>
</dbReference>
<dbReference type="InterPro" id="IPR045851">
    <property type="entry name" value="AMP-bd_C_sf"/>
</dbReference>
<organism evidence="3 4">
    <name type="scientific">Streptomyces smyrnaeus</name>
    <dbReference type="NCBI Taxonomy" id="1387713"/>
    <lineage>
        <taxon>Bacteria</taxon>
        <taxon>Bacillati</taxon>
        <taxon>Actinomycetota</taxon>
        <taxon>Actinomycetes</taxon>
        <taxon>Kitasatosporales</taxon>
        <taxon>Streptomycetaceae</taxon>
        <taxon>Streptomyces</taxon>
    </lineage>
</organism>
<sequence length="527" mass="57016">MPRGPASALRTPLHSLFARHAAEQPRRAALTIDGVHTSYGQLNTLAEEYADALPRLGARPGDRVVVYADISVDVVAAVLGILKAGCCVATTHQTFGRKKLVHQIGEADAAALVTDRAEDLGDLFGDTDLNAVIRLGGGTVLRRSRPVERDRRGADIPVEGPLAALFYTSGSSADPKGVAISHANMSAAFTAVTEYLGNTADDAVLSFTPIGADFGFYNIMMPLAFGGRAVLHRQLPHGPEQIFETIDREGVTAVHAFPSILTRLCARGDLGRYAIPSVRYLCSTGQRLPPEHIAALRGAFPSLRIHSMYGLTECKRVCGLPPEEIDRRPGSVGKPIPGVRAALIDDAGEPVTEPDTVGELAVSGDLVMQGYWRRPELTARVLRTDPSGGRTFLTGDLFTRDRDGYLYWVRRKDDGFSRTLLQVDPHEIEALLRGRPDVVDVAVVPVPDERSGNVPAACVVLREPSAVSAEELRAFCADRLDWHMVPAQVALYEELPRTASGKTDRLALRRAMARNDTSGQARKETGR</sequence>
<dbReference type="RefSeq" id="WP_209210265.1">
    <property type="nucleotide sequence ID" value="NZ_JAFFZM010000004.1"/>
</dbReference>
<dbReference type="Gene3D" id="3.30.300.30">
    <property type="match status" value="1"/>
</dbReference>
<evidence type="ECO:0000259" key="2">
    <source>
        <dbReference type="Pfam" id="PF13193"/>
    </source>
</evidence>
<dbReference type="Proteomes" id="UP000721954">
    <property type="component" value="Unassembled WGS sequence"/>
</dbReference>
<dbReference type="GO" id="GO:0016874">
    <property type="term" value="F:ligase activity"/>
    <property type="evidence" value="ECO:0007669"/>
    <property type="project" value="UniProtKB-KW"/>
</dbReference>
<dbReference type="SUPFAM" id="SSF56801">
    <property type="entry name" value="Acetyl-CoA synthetase-like"/>
    <property type="match status" value="1"/>
</dbReference>
<dbReference type="Pfam" id="PF00501">
    <property type="entry name" value="AMP-binding"/>
    <property type="match status" value="1"/>
</dbReference>
<evidence type="ECO:0000313" key="3">
    <source>
        <dbReference type="EMBL" id="MBO8198544.1"/>
    </source>
</evidence>
<gene>
    <name evidence="3" type="ORF">JW613_09525</name>
</gene>
<proteinExistence type="predicted"/>
<dbReference type="InterPro" id="IPR050237">
    <property type="entry name" value="ATP-dep_AMP-bd_enzyme"/>
</dbReference>
<feature type="domain" description="AMP-dependent synthetase/ligase" evidence="1">
    <location>
        <begin position="17"/>
        <end position="372"/>
    </location>
</feature>
<name>A0ABS3XT17_9ACTN</name>
<dbReference type="GeneID" id="96258845"/>
<evidence type="ECO:0000313" key="4">
    <source>
        <dbReference type="Proteomes" id="UP000721954"/>
    </source>
</evidence>